<dbReference type="Pfam" id="PF20516">
    <property type="entry name" value="PDDEXK_12"/>
    <property type="match status" value="1"/>
</dbReference>
<dbReference type="Proteomes" id="UP000250140">
    <property type="component" value="Unassembled WGS sequence"/>
</dbReference>
<dbReference type="InterPro" id="IPR046797">
    <property type="entry name" value="PDDEXK_12"/>
</dbReference>
<dbReference type="OrthoDB" id="4161186at2759"/>
<sequence length="118" mass="13402">MEVKEVGGDYNEAVMQLAIYSVAGLEKLRTQSLNIPNSQILPSLGWTIIGHEWKLHISWKESDGRVVLGPWTALHCGTGSYHDLFTLLNLVRRVKGWFETQYWPWLVDKVLSIGAVHT</sequence>
<reference evidence="2 3" key="1">
    <citation type="journal article" date="2016" name="Nat. Commun.">
        <title>Ectomycorrhizal ecology is imprinted in the genome of the dominant symbiotic fungus Cenococcum geophilum.</title>
        <authorList>
            <consortium name="DOE Joint Genome Institute"/>
            <person name="Peter M."/>
            <person name="Kohler A."/>
            <person name="Ohm R.A."/>
            <person name="Kuo A."/>
            <person name="Krutzmann J."/>
            <person name="Morin E."/>
            <person name="Arend M."/>
            <person name="Barry K.W."/>
            <person name="Binder M."/>
            <person name="Choi C."/>
            <person name="Clum A."/>
            <person name="Copeland A."/>
            <person name="Grisel N."/>
            <person name="Haridas S."/>
            <person name="Kipfer T."/>
            <person name="LaButti K."/>
            <person name="Lindquist E."/>
            <person name="Lipzen A."/>
            <person name="Maire R."/>
            <person name="Meier B."/>
            <person name="Mihaltcheva S."/>
            <person name="Molinier V."/>
            <person name="Murat C."/>
            <person name="Poggeler S."/>
            <person name="Quandt C.A."/>
            <person name="Sperisen C."/>
            <person name="Tritt A."/>
            <person name="Tisserant E."/>
            <person name="Crous P.W."/>
            <person name="Henrissat B."/>
            <person name="Nehls U."/>
            <person name="Egli S."/>
            <person name="Spatafora J.W."/>
            <person name="Grigoriev I.V."/>
            <person name="Martin F.M."/>
        </authorList>
    </citation>
    <scope>NUCLEOTIDE SEQUENCE [LARGE SCALE GENOMIC DNA]</scope>
    <source>
        <strain evidence="2 3">CBS 207.34</strain>
    </source>
</reference>
<evidence type="ECO:0000259" key="1">
    <source>
        <dbReference type="Pfam" id="PF20516"/>
    </source>
</evidence>
<name>A0A8E2JVY6_9PEZI</name>
<accession>A0A8E2JVY6</accession>
<proteinExistence type="predicted"/>
<protein>
    <recommendedName>
        <fullName evidence="1">PD-(D/E)XK nuclease-like domain-containing protein</fullName>
    </recommendedName>
</protein>
<dbReference type="AlphaFoldDB" id="A0A8E2JVY6"/>
<evidence type="ECO:0000313" key="2">
    <source>
        <dbReference type="EMBL" id="OCL11162.1"/>
    </source>
</evidence>
<keyword evidence="3" id="KW-1185">Reference proteome</keyword>
<dbReference type="EMBL" id="KV749105">
    <property type="protein sequence ID" value="OCL11162.1"/>
    <property type="molecule type" value="Genomic_DNA"/>
</dbReference>
<gene>
    <name evidence="2" type="ORF">AOQ84DRAFT_199111</name>
</gene>
<evidence type="ECO:0000313" key="3">
    <source>
        <dbReference type="Proteomes" id="UP000250140"/>
    </source>
</evidence>
<feature type="domain" description="PD-(D/E)XK nuclease-like" evidence="1">
    <location>
        <begin position="2"/>
        <end position="103"/>
    </location>
</feature>
<organism evidence="2 3">
    <name type="scientific">Glonium stellatum</name>
    <dbReference type="NCBI Taxonomy" id="574774"/>
    <lineage>
        <taxon>Eukaryota</taxon>
        <taxon>Fungi</taxon>
        <taxon>Dikarya</taxon>
        <taxon>Ascomycota</taxon>
        <taxon>Pezizomycotina</taxon>
        <taxon>Dothideomycetes</taxon>
        <taxon>Pleosporomycetidae</taxon>
        <taxon>Gloniales</taxon>
        <taxon>Gloniaceae</taxon>
        <taxon>Glonium</taxon>
    </lineage>
</organism>